<organism evidence="2 3">
    <name type="scientific">Geodermatophilus aquaeductus</name>
    <dbReference type="NCBI Taxonomy" id="1564161"/>
    <lineage>
        <taxon>Bacteria</taxon>
        <taxon>Bacillati</taxon>
        <taxon>Actinomycetota</taxon>
        <taxon>Actinomycetes</taxon>
        <taxon>Geodermatophilales</taxon>
        <taxon>Geodermatophilaceae</taxon>
        <taxon>Geodermatophilus</taxon>
    </lineage>
</organism>
<evidence type="ECO:0000313" key="3">
    <source>
        <dbReference type="Proteomes" id="UP000317484"/>
    </source>
</evidence>
<evidence type="ECO:0000256" key="1">
    <source>
        <dbReference type="SAM" id="Phobius"/>
    </source>
</evidence>
<keyword evidence="1" id="KW-1133">Transmembrane helix</keyword>
<accession>A0A521FPD7</accession>
<dbReference type="AlphaFoldDB" id="A0A521FPD7"/>
<evidence type="ECO:0000313" key="2">
    <source>
        <dbReference type="EMBL" id="SMO97331.1"/>
    </source>
</evidence>
<proteinExistence type="predicted"/>
<gene>
    <name evidence="2" type="ORF">SAMN06273567_11144</name>
</gene>
<feature type="transmembrane region" description="Helical" evidence="1">
    <location>
        <begin position="6"/>
        <end position="23"/>
    </location>
</feature>
<keyword evidence="1" id="KW-0472">Membrane</keyword>
<dbReference type="Proteomes" id="UP000317484">
    <property type="component" value="Unassembled WGS sequence"/>
</dbReference>
<reference evidence="2 3" key="1">
    <citation type="submission" date="2017-05" db="EMBL/GenBank/DDBJ databases">
        <authorList>
            <person name="Varghese N."/>
            <person name="Submissions S."/>
        </authorList>
    </citation>
    <scope>NUCLEOTIDE SEQUENCE [LARGE SCALE GENOMIC DNA]</scope>
    <source>
        <strain evidence="2 3">DSM 46834</strain>
    </source>
</reference>
<keyword evidence="3" id="KW-1185">Reference proteome</keyword>
<keyword evidence="1" id="KW-0812">Transmembrane</keyword>
<dbReference type="EMBL" id="FXTJ01000011">
    <property type="protein sequence ID" value="SMO97331.1"/>
    <property type="molecule type" value="Genomic_DNA"/>
</dbReference>
<name>A0A521FPD7_9ACTN</name>
<protein>
    <submittedName>
        <fullName evidence="2">PEP-CTERM protein-sorting domain-containing protein</fullName>
    </submittedName>
</protein>
<sequence length="29" mass="3438">MYGWFLWGVILPLLLIVAGIITIRRRNRP</sequence>